<dbReference type="InterPro" id="IPR003849">
    <property type="entry name" value="Preprotein_translocase_YajC"/>
</dbReference>
<evidence type="ECO:0000313" key="11">
    <source>
        <dbReference type="EMBL" id="CBL27766.1"/>
    </source>
</evidence>
<keyword evidence="6" id="KW-0653">Protein transport</keyword>
<accession>A0AB94IVI9</accession>
<dbReference type="Proteomes" id="UP000008957">
    <property type="component" value="Chromosome"/>
</dbReference>
<comment type="similarity">
    <text evidence="2">Belongs to the YajC family.</text>
</comment>
<evidence type="ECO:0000256" key="8">
    <source>
        <dbReference type="ARBA" id="ARBA00023010"/>
    </source>
</evidence>
<keyword evidence="7 10" id="KW-1133">Transmembrane helix</keyword>
<dbReference type="RefSeq" id="WP_015555913.1">
    <property type="nucleotide sequence ID" value="NC_021038.1"/>
</dbReference>
<dbReference type="GO" id="GO:0015031">
    <property type="term" value="P:protein transport"/>
    <property type="evidence" value="ECO:0007669"/>
    <property type="project" value="UniProtKB-KW"/>
</dbReference>
<feature type="transmembrane region" description="Helical" evidence="10">
    <location>
        <begin position="6"/>
        <end position="27"/>
    </location>
</feature>
<dbReference type="NCBIfam" id="TIGR00739">
    <property type="entry name" value="yajC"/>
    <property type="match status" value="1"/>
</dbReference>
<comment type="subcellular location">
    <subcellularLocation>
        <location evidence="1">Cell membrane</location>
        <topology evidence="1">Single-pass membrane protein</topology>
    </subcellularLocation>
</comment>
<proteinExistence type="inferred from homology"/>
<evidence type="ECO:0000256" key="5">
    <source>
        <dbReference type="ARBA" id="ARBA00022692"/>
    </source>
</evidence>
<evidence type="ECO:0000256" key="1">
    <source>
        <dbReference type="ARBA" id="ARBA00004162"/>
    </source>
</evidence>
<evidence type="ECO:0000256" key="10">
    <source>
        <dbReference type="SAM" id="Phobius"/>
    </source>
</evidence>
<dbReference type="PRINTS" id="PR01853">
    <property type="entry name" value="YAJCTRNLCASE"/>
</dbReference>
<evidence type="ECO:0000313" key="12">
    <source>
        <dbReference type="Proteomes" id="UP000008957"/>
    </source>
</evidence>
<evidence type="ECO:0000256" key="4">
    <source>
        <dbReference type="ARBA" id="ARBA00022475"/>
    </source>
</evidence>
<keyword evidence="12" id="KW-1185">Reference proteome</keyword>
<protein>
    <submittedName>
        <fullName evidence="11">Preprotein translocase, YajC subunit</fullName>
    </submittedName>
</protein>
<dbReference type="AlphaFoldDB" id="A0AB94IVI9"/>
<evidence type="ECO:0000256" key="2">
    <source>
        <dbReference type="ARBA" id="ARBA00006742"/>
    </source>
</evidence>
<dbReference type="KEGG" id="sbr:SY1_02450"/>
<dbReference type="SMART" id="SM01323">
    <property type="entry name" value="YajC"/>
    <property type="match status" value="1"/>
</dbReference>
<evidence type="ECO:0000256" key="7">
    <source>
        <dbReference type="ARBA" id="ARBA00022989"/>
    </source>
</evidence>
<dbReference type="PANTHER" id="PTHR33909:SF1">
    <property type="entry name" value="SEC TRANSLOCON ACCESSORY COMPLEX SUBUNIT YAJC"/>
    <property type="match status" value="1"/>
</dbReference>
<evidence type="ECO:0000256" key="9">
    <source>
        <dbReference type="ARBA" id="ARBA00023136"/>
    </source>
</evidence>
<keyword evidence="9 10" id="KW-0472">Membrane</keyword>
<dbReference type="PANTHER" id="PTHR33909">
    <property type="entry name" value="SEC TRANSLOCON ACCESSORY COMPLEX SUBUNIT YAJC"/>
    <property type="match status" value="1"/>
</dbReference>
<reference evidence="11 12" key="2">
    <citation type="submission" date="2010-03" db="EMBL/GenBank/DDBJ databases">
        <authorList>
            <person name="Pajon A."/>
        </authorList>
    </citation>
    <scope>NUCLEOTIDE SEQUENCE [LARGE SCALE GENOMIC DNA]</scope>
    <source>
        <strain evidence="11 12">SGP1</strain>
    </source>
</reference>
<name>A0AB94IVI9_9BACT</name>
<keyword evidence="3" id="KW-0813">Transport</keyword>
<dbReference type="GO" id="GO:0005886">
    <property type="term" value="C:plasma membrane"/>
    <property type="evidence" value="ECO:0007669"/>
    <property type="project" value="UniProtKB-SubCell"/>
</dbReference>
<keyword evidence="4" id="KW-1003">Cell membrane</keyword>
<sequence>MNDLLSLGILYVLGIFVLIYFFTVLPARKKHKRVQAMHAAVKEGDEIVTIGGVIAQVLSRDGMELVLKLNDAGTTMKIVVYAVQSIRKTGTR</sequence>
<evidence type="ECO:0000256" key="6">
    <source>
        <dbReference type="ARBA" id="ARBA00022927"/>
    </source>
</evidence>
<dbReference type="EMBL" id="FP929056">
    <property type="protein sequence ID" value="CBL27766.1"/>
    <property type="molecule type" value="Genomic_DNA"/>
</dbReference>
<keyword evidence="8" id="KW-0811">Translocation</keyword>
<gene>
    <name evidence="11" type="ORF">SY1_02450</name>
</gene>
<organism evidence="11 12">
    <name type="scientific">Fretibacterium fastidiosum</name>
    <dbReference type="NCBI Taxonomy" id="651822"/>
    <lineage>
        <taxon>Bacteria</taxon>
        <taxon>Thermotogati</taxon>
        <taxon>Synergistota</taxon>
        <taxon>Synergistia</taxon>
        <taxon>Synergistales</taxon>
        <taxon>Aminobacteriaceae</taxon>
        <taxon>Fretibacterium</taxon>
    </lineage>
</organism>
<dbReference type="Pfam" id="PF02699">
    <property type="entry name" value="YajC"/>
    <property type="match status" value="1"/>
</dbReference>
<reference evidence="12" key="1">
    <citation type="submission" date="2010-03" db="EMBL/GenBank/DDBJ databases">
        <title>The genome sequence of Synergistetes sp. SGP1.</title>
        <authorList>
            <consortium name="metaHIT consortium -- http://www.metahit.eu/"/>
            <person name="Pajon A."/>
            <person name="Turner K."/>
            <person name="Parkhill J."/>
            <person name="Wade W."/>
            <person name="Vartoukian S."/>
        </authorList>
    </citation>
    <scope>NUCLEOTIDE SEQUENCE [LARGE SCALE GENOMIC DNA]</scope>
    <source>
        <strain evidence="12">SGP1</strain>
    </source>
</reference>
<evidence type="ECO:0000256" key="3">
    <source>
        <dbReference type="ARBA" id="ARBA00022448"/>
    </source>
</evidence>
<keyword evidence="5 10" id="KW-0812">Transmembrane</keyword>